<sequence length="122" mass="13921">MSVDRHGKESKTVVVPSLGLAFYFIQTFGRVVPSLERALTSVVSLVLEMLSRREKATNFKPDYDIDIHMKVLAMSGQESSILTAYKLKVHFATCNTTRMTFLKTKQEYEISCLLLSLYYLQC</sequence>
<dbReference type="InParanoid" id="A0A1D6KL67"/>
<dbReference type="AlphaFoldDB" id="A0A1D6KL67"/>
<accession>A0A1D6KL67</accession>
<dbReference type="EMBL" id="CM007647">
    <property type="protein sequence ID" value="ONM03634.1"/>
    <property type="molecule type" value="Genomic_DNA"/>
</dbReference>
<evidence type="ECO:0000313" key="1">
    <source>
        <dbReference type="EMBL" id="ONM03634.1"/>
    </source>
</evidence>
<gene>
    <name evidence="1" type="ORF">ZEAMMB73_Zm00001d031754</name>
</gene>
<name>A0A1D6KL67_MAIZE</name>
<organism evidence="1">
    <name type="scientific">Zea mays</name>
    <name type="common">Maize</name>
    <dbReference type="NCBI Taxonomy" id="4577"/>
    <lineage>
        <taxon>Eukaryota</taxon>
        <taxon>Viridiplantae</taxon>
        <taxon>Streptophyta</taxon>
        <taxon>Embryophyta</taxon>
        <taxon>Tracheophyta</taxon>
        <taxon>Spermatophyta</taxon>
        <taxon>Magnoliopsida</taxon>
        <taxon>Liliopsida</taxon>
        <taxon>Poales</taxon>
        <taxon>Poaceae</taxon>
        <taxon>PACMAD clade</taxon>
        <taxon>Panicoideae</taxon>
        <taxon>Andropogonodae</taxon>
        <taxon>Andropogoneae</taxon>
        <taxon>Tripsacinae</taxon>
        <taxon>Zea</taxon>
    </lineage>
</organism>
<proteinExistence type="predicted"/>
<reference evidence="1" key="1">
    <citation type="submission" date="2015-12" db="EMBL/GenBank/DDBJ databases">
        <title>Update maize B73 reference genome by single molecule sequencing technologies.</title>
        <authorList>
            <consortium name="Maize Genome Sequencing Project"/>
            <person name="Ware D."/>
        </authorList>
    </citation>
    <scope>NUCLEOTIDE SEQUENCE [LARGE SCALE GENOMIC DNA]</scope>
    <source>
        <tissue evidence="1">Seedling</tissue>
    </source>
</reference>
<protein>
    <submittedName>
        <fullName evidence="1">Uncharacterized protein</fullName>
    </submittedName>
</protein>